<evidence type="ECO:0000313" key="8">
    <source>
        <dbReference type="EMBL" id="PTQ60362.1"/>
    </source>
</evidence>
<proteinExistence type="predicted"/>
<evidence type="ECO:0000256" key="2">
    <source>
        <dbReference type="ARBA" id="ARBA00022475"/>
    </source>
</evidence>
<feature type="domain" description="Glycosyltransferase 2-like" evidence="7">
    <location>
        <begin position="4"/>
        <end position="171"/>
    </location>
</feature>
<feature type="transmembrane region" description="Helical" evidence="6">
    <location>
        <begin position="248"/>
        <end position="273"/>
    </location>
</feature>
<evidence type="ECO:0000256" key="3">
    <source>
        <dbReference type="ARBA" id="ARBA00022676"/>
    </source>
</evidence>
<evidence type="ECO:0000256" key="6">
    <source>
        <dbReference type="SAM" id="Phobius"/>
    </source>
</evidence>
<keyword evidence="6" id="KW-1133">Transmembrane helix</keyword>
<sequence>MTASVIIPTLNEIAHIEALLDTLLREPPSVVGEILVADGGSRDGTREAVIAVAARAPRVRLIDNPERIQAAGVNRAVAAADRRFAVIVRVDAHASYPPDYVSRLLASLADSGADSVVVRLTTRGESGFQRAVAIAQNSRIGTGGSAHRMGNASAWVDHGHHAAFRRALFERAGGYDTSFEANEDAELDARLRALGGRIWLDATIPVIYYPRGTLRGLARQYFRYGSGRARTSHKHGERLRLRQMLPPAITLAIGVGLIGGIVLPVLLVIPLLYALALLAASSVFALKDRSLTALMAAPALATMHIAWGAGFLKRRALQIGKRRAMIDTEIETVRGPERGHERGGEAL</sequence>
<evidence type="ECO:0000313" key="9">
    <source>
        <dbReference type="Proteomes" id="UP000244189"/>
    </source>
</evidence>
<feature type="transmembrane region" description="Helical" evidence="6">
    <location>
        <begin position="293"/>
        <end position="312"/>
    </location>
</feature>
<keyword evidence="5 6" id="KW-0472">Membrane</keyword>
<dbReference type="Pfam" id="PF00535">
    <property type="entry name" value="Glycos_transf_2"/>
    <property type="match status" value="1"/>
</dbReference>
<comment type="caution">
    <text evidence="8">The sequence shown here is derived from an EMBL/GenBank/DDBJ whole genome shotgun (WGS) entry which is preliminary data.</text>
</comment>
<dbReference type="EMBL" id="QAOG01000003">
    <property type="protein sequence ID" value="PTQ60362.1"/>
    <property type="molecule type" value="Genomic_DNA"/>
</dbReference>
<dbReference type="AlphaFoldDB" id="A0A2T5GM27"/>
<organism evidence="8 9">
    <name type="scientific">Sphingomonas aurantiaca</name>
    <dbReference type="NCBI Taxonomy" id="185949"/>
    <lineage>
        <taxon>Bacteria</taxon>
        <taxon>Pseudomonadati</taxon>
        <taxon>Pseudomonadota</taxon>
        <taxon>Alphaproteobacteria</taxon>
        <taxon>Sphingomonadales</taxon>
        <taxon>Sphingomonadaceae</taxon>
        <taxon>Sphingomonas</taxon>
    </lineage>
</organism>
<dbReference type="InterPro" id="IPR001173">
    <property type="entry name" value="Glyco_trans_2-like"/>
</dbReference>
<reference evidence="8 9" key="1">
    <citation type="submission" date="2018-04" db="EMBL/GenBank/DDBJ databases">
        <title>Genomic Encyclopedia of Type Strains, Phase III (KMG-III): the genomes of soil and plant-associated and newly described type strains.</title>
        <authorList>
            <person name="Whitman W."/>
        </authorList>
    </citation>
    <scope>NUCLEOTIDE SEQUENCE [LARGE SCALE GENOMIC DNA]</scope>
    <source>
        <strain evidence="8 9">MA101b</strain>
    </source>
</reference>
<evidence type="ECO:0000256" key="5">
    <source>
        <dbReference type="ARBA" id="ARBA00023136"/>
    </source>
</evidence>
<keyword evidence="4" id="KW-0808">Transferase</keyword>
<dbReference type="GO" id="GO:0016757">
    <property type="term" value="F:glycosyltransferase activity"/>
    <property type="evidence" value="ECO:0007669"/>
    <property type="project" value="UniProtKB-KW"/>
</dbReference>
<keyword evidence="9" id="KW-1185">Reference proteome</keyword>
<comment type="subcellular location">
    <subcellularLocation>
        <location evidence="1">Cell membrane</location>
    </subcellularLocation>
</comment>
<dbReference type="PANTHER" id="PTHR43646">
    <property type="entry name" value="GLYCOSYLTRANSFERASE"/>
    <property type="match status" value="1"/>
</dbReference>
<gene>
    <name evidence="8" type="ORF">C8J26_2074</name>
</gene>
<dbReference type="RefSeq" id="WP_107957805.1">
    <property type="nucleotide sequence ID" value="NZ_QAOG01000003.1"/>
</dbReference>
<dbReference type="PANTHER" id="PTHR43646:SF2">
    <property type="entry name" value="GLYCOSYLTRANSFERASE 2-LIKE DOMAIN-CONTAINING PROTEIN"/>
    <property type="match status" value="1"/>
</dbReference>
<name>A0A2T5GM27_9SPHN</name>
<keyword evidence="3" id="KW-0328">Glycosyltransferase</keyword>
<protein>
    <submittedName>
        <fullName evidence="8">Succinoglycan biosynthesis protein ExoA</fullName>
    </submittedName>
</protein>
<evidence type="ECO:0000256" key="1">
    <source>
        <dbReference type="ARBA" id="ARBA00004236"/>
    </source>
</evidence>
<dbReference type="SUPFAM" id="SSF53448">
    <property type="entry name" value="Nucleotide-diphospho-sugar transferases"/>
    <property type="match status" value="1"/>
</dbReference>
<keyword evidence="6" id="KW-0812">Transmembrane</keyword>
<dbReference type="InterPro" id="IPR029044">
    <property type="entry name" value="Nucleotide-diphossugar_trans"/>
</dbReference>
<dbReference type="GO" id="GO:0005886">
    <property type="term" value="C:plasma membrane"/>
    <property type="evidence" value="ECO:0007669"/>
    <property type="project" value="UniProtKB-SubCell"/>
</dbReference>
<dbReference type="Gene3D" id="3.90.550.10">
    <property type="entry name" value="Spore Coat Polysaccharide Biosynthesis Protein SpsA, Chain A"/>
    <property type="match status" value="1"/>
</dbReference>
<keyword evidence="2" id="KW-1003">Cell membrane</keyword>
<dbReference type="CDD" id="cd02525">
    <property type="entry name" value="Succinoglycan_BP_ExoA"/>
    <property type="match status" value="1"/>
</dbReference>
<accession>A0A2T5GM27</accession>
<evidence type="ECO:0000259" key="7">
    <source>
        <dbReference type="Pfam" id="PF00535"/>
    </source>
</evidence>
<dbReference type="Proteomes" id="UP000244189">
    <property type="component" value="Unassembled WGS sequence"/>
</dbReference>
<evidence type="ECO:0000256" key="4">
    <source>
        <dbReference type="ARBA" id="ARBA00022679"/>
    </source>
</evidence>